<feature type="binding site" evidence="2">
    <location>
        <position position="274"/>
    </location>
    <ligand>
        <name>substrate</name>
    </ligand>
</feature>
<keyword evidence="2" id="KW-0547">Nucleotide-binding</keyword>
<keyword evidence="2" id="KW-0418">Kinase</keyword>
<feature type="binding site" evidence="2">
    <location>
        <position position="32"/>
    </location>
    <ligand>
        <name>Mg(2+)</name>
        <dbReference type="ChEBI" id="CHEBI:18420"/>
        <label>4</label>
    </ligand>
</feature>
<feature type="binding site" evidence="2">
    <location>
        <position position="223"/>
    </location>
    <ligand>
        <name>Mg(2+)</name>
        <dbReference type="ChEBI" id="CHEBI:18420"/>
        <label>3</label>
    </ligand>
</feature>
<evidence type="ECO:0000256" key="2">
    <source>
        <dbReference type="HAMAP-Rule" id="MF_02128"/>
    </source>
</evidence>
<feature type="binding site" evidence="2">
    <location>
        <position position="148"/>
    </location>
    <ligand>
        <name>ATP</name>
        <dbReference type="ChEBI" id="CHEBI:30616"/>
    </ligand>
</feature>
<keyword evidence="1 2" id="KW-0784">Thiamine biosynthesis</keyword>
<keyword evidence="2" id="KW-0460">Magnesium</keyword>
<keyword evidence="2" id="KW-0067">ATP-binding</keyword>
<sequence>MSYSEFELIRRCFVDEGLGFDREGVVLGIGDDAAIVQPPNGMAIALSLDTLVEGVHFLKHAPARLLARRALAVNLSDIAAMGAEPLCFTLGLTLPESDDGWVAEFAAGLLESARQFNCPLIGGDTTRGPLAITIQVHGMGRAESFLRRSSARVGDLVCVTGTLGDAATALLLLGCESHLGPQFAFTSRPNKTQEQALLARYYTPQPRTDFAQQAREQINACIDLSDGLLGDLAHILEASCVSAQLDLEALPYSKTLMAVLCAEQRERAALGGGDDYELCFTVAPESLAGVQDIARALALAVTPIGVIAEGSGLTLSRAGEAIELASNAYRHF</sequence>
<comment type="function">
    <text evidence="2">Catalyzes the ATP-dependent phosphorylation of thiamine-monophosphate (TMP) to form thiamine-pyrophosphate (TPP), the active form of vitamin B1.</text>
</comment>
<dbReference type="EC" id="2.7.4.16" evidence="2"/>
<feature type="binding site" evidence="2">
    <location>
        <position position="32"/>
    </location>
    <ligand>
        <name>Mg(2+)</name>
        <dbReference type="ChEBI" id="CHEBI:18420"/>
        <label>3</label>
    </ligand>
</feature>
<organism evidence="5 6">
    <name type="scientific">OM182 bacterium BACL3 MAG-120619-bin3</name>
    <dbReference type="NCBI Taxonomy" id="1655593"/>
    <lineage>
        <taxon>Bacteria</taxon>
        <taxon>Pseudomonadati</taxon>
        <taxon>Pseudomonadota</taxon>
        <taxon>Gammaproteobacteria</taxon>
        <taxon>OMG group</taxon>
        <taxon>OM182 clade</taxon>
    </lineage>
</organism>
<evidence type="ECO:0000313" key="6">
    <source>
        <dbReference type="Proteomes" id="UP000051242"/>
    </source>
</evidence>
<feature type="binding site" evidence="2">
    <location>
        <position position="225"/>
    </location>
    <ligand>
        <name>ATP</name>
        <dbReference type="ChEBI" id="CHEBI:30616"/>
    </ligand>
</feature>
<dbReference type="InterPro" id="IPR036921">
    <property type="entry name" value="PurM-like_N_sf"/>
</dbReference>
<feature type="binding site" evidence="2">
    <location>
        <position position="49"/>
    </location>
    <ligand>
        <name>Mg(2+)</name>
        <dbReference type="ChEBI" id="CHEBI:18420"/>
        <label>2</label>
    </ligand>
</feature>
<protein>
    <recommendedName>
        <fullName evidence="2">Thiamine-monophosphate kinase</fullName>
        <shortName evidence="2">TMP kinase</shortName>
        <shortName evidence="2">Thiamine-phosphate kinase</shortName>
        <ecNumber evidence="2">2.7.4.16</ecNumber>
    </recommendedName>
</protein>
<keyword evidence="2" id="KW-0479">Metal-binding</keyword>
<feature type="binding site" evidence="2">
    <location>
        <position position="77"/>
    </location>
    <ligand>
        <name>Mg(2+)</name>
        <dbReference type="ChEBI" id="CHEBI:18420"/>
        <label>2</label>
    </ligand>
</feature>
<feature type="domain" description="PurM-like N-terminal" evidence="3">
    <location>
        <begin position="30"/>
        <end position="141"/>
    </location>
</feature>
<comment type="catalytic activity">
    <reaction evidence="2">
        <text>thiamine phosphate + ATP = thiamine diphosphate + ADP</text>
        <dbReference type="Rhea" id="RHEA:15913"/>
        <dbReference type="ChEBI" id="CHEBI:30616"/>
        <dbReference type="ChEBI" id="CHEBI:37575"/>
        <dbReference type="ChEBI" id="CHEBI:58937"/>
        <dbReference type="ChEBI" id="CHEBI:456216"/>
        <dbReference type="EC" id="2.7.4.16"/>
    </reaction>
</comment>
<proteinExistence type="inferred from homology"/>
<feature type="binding site" evidence="2">
    <location>
        <position position="49"/>
    </location>
    <ligand>
        <name>Mg(2+)</name>
        <dbReference type="ChEBI" id="CHEBI:18420"/>
        <label>1</label>
    </ligand>
</feature>
<dbReference type="CDD" id="cd02194">
    <property type="entry name" value="ThiL"/>
    <property type="match status" value="1"/>
</dbReference>
<dbReference type="UniPathway" id="UPA00060">
    <property type="reaction ID" value="UER00142"/>
</dbReference>
<dbReference type="GO" id="GO:0009229">
    <property type="term" value="P:thiamine diphosphate biosynthetic process"/>
    <property type="evidence" value="ECO:0007669"/>
    <property type="project" value="UniProtKB-UniRule"/>
</dbReference>
<comment type="pathway">
    <text evidence="2">Cofactor biosynthesis; thiamine diphosphate biosynthesis; thiamine diphosphate from thiamine phosphate: step 1/1.</text>
</comment>
<comment type="caution">
    <text evidence="2">Lacks conserved residue(s) required for the propagation of feature annotation.</text>
</comment>
<dbReference type="AlphaFoldDB" id="A0A0R2T0D2"/>
<dbReference type="Pfam" id="PF00586">
    <property type="entry name" value="AIRS"/>
    <property type="match status" value="1"/>
</dbReference>
<dbReference type="InterPro" id="IPR016188">
    <property type="entry name" value="PurM-like_N"/>
</dbReference>
<dbReference type="InterPro" id="IPR036676">
    <property type="entry name" value="PurM-like_C_sf"/>
</dbReference>
<reference evidence="5 6" key="1">
    <citation type="submission" date="2015-10" db="EMBL/GenBank/DDBJ databases">
        <title>Metagenome-Assembled Genomes uncover a global brackish microbiome.</title>
        <authorList>
            <person name="Hugerth L.W."/>
            <person name="Larsson J."/>
            <person name="Alneberg J."/>
            <person name="Lindh M.V."/>
            <person name="Legrand C."/>
            <person name="Pinhassi J."/>
            <person name="Andersson A.F."/>
        </authorList>
    </citation>
    <scope>NUCLEOTIDE SEQUENCE [LARGE SCALE GENOMIC DNA]</scope>
    <source>
        <strain evidence="5">BACL22 MAG-120619-bin3</strain>
    </source>
</reference>
<dbReference type="PANTHER" id="PTHR30270">
    <property type="entry name" value="THIAMINE-MONOPHOSPHATE KINASE"/>
    <property type="match status" value="1"/>
</dbReference>
<feature type="binding site" evidence="2">
    <location>
        <position position="77"/>
    </location>
    <ligand>
        <name>Mg(2+)</name>
        <dbReference type="ChEBI" id="CHEBI:18420"/>
        <label>4</label>
    </ligand>
</feature>
<dbReference type="GO" id="GO:0009228">
    <property type="term" value="P:thiamine biosynthetic process"/>
    <property type="evidence" value="ECO:0007669"/>
    <property type="project" value="UniProtKB-KW"/>
</dbReference>
<feature type="binding site" evidence="2">
    <location>
        <position position="329"/>
    </location>
    <ligand>
        <name>substrate</name>
    </ligand>
</feature>
<dbReference type="InterPro" id="IPR006283">
    <property type="entry name" value="ThiL-like"/>
</dbReference>
<evidence type="ECO:0000259" key="4">
    <source>
        <dbReference type="Pfam" id="PF02769"/>
    </source>
</evidence>
<evidence type="ECO:0000313" key="5">
    <source>
        <dbReference type="EMBL" id="KRO78802.1"/>
    </source>
</evidence>
<dbReference type="GO" id="GO:0009030">
    <property type="term" value="F:thiamine-phosphate kinase activity"/>
    <property type="evidence" value="ECO:0007669"/>
    <property type="project" value="UniProtKB-UniRule"/>
</dbReference>
<feature type="binding site" evidence="2">
    <location>
        <position position="47"/>
    </location>
    <ligand>
        <name>Mg(2+)</name>
        <dbReference type="ChEBI" id="CHEBI:18420"/>
        <label>4</label>
    </ligand>
</feature>
<dbReference type="GO" id="GO:0005524">
    <property type="term" value="F:ATP binding"/>
    <property type="evidence" value="ECO:0007669"/>
    <property type="project" value="UniProtKB-UniRule"/>
</dbReference>
<dbReference type="Gene3D" id="3.90.650.10">
    <property type="entry name" value="PurM-like C-terminal domain"/>
    <property type="match status" value="1"/>
</dbReference>
<dbReference type="HAMAP" id="MF_02128">
    <property type="entry name" value="TMP_kinase"/>
    <property type="match status" value="1"/>
</dbReference>
<name>A0A0R2T0D2_9GAMM</name>
<dbReference type="NCBIfam" id="TIGR01379">
    <property type="entry name" value="thiL"/>
    <property type="match status" value="1"/>
</dbReference>
<dbReference type="Pfam" id="PF02769">
    <property type="entry name" value="AIRS_C"/>
    <property type="match status" value="1"/>
</dbReference>
<dbReference type="PANTHER" id="PTHR30270:SF0">
    <property type="entry name" value="THIAMINE-MONOPHOSPHATE KINASE"/>
    <property type="match status" value="1"/>
</dbReference>
<feature type="binding site" evidence="2">
    <location>
        <position position="77"/>
    </location>
    <ligand>
        <name>Mg(2+)</name>
        <dbReference type="ChEBI" id="CHEBI:18420"/>
        <label>3</label>
    </ligand>
</feature>
<dbReference type="SUPFAM" id="SSF56042">
    <property type="entry name" value="PurM C-terminal domain-like"/>
    <property type="match status" value="1"/>
</dbReference>
<feature type="domain" description="PurM-like C-terminal" evidence="4">
    <location>
        <begin position="153"/>
        <end position="315"/>
    </location>
</feature>
<dbReference type="InterPro" id="IPR010918">
    <property type="entry name" value="PurM-like_C_dom"/>
</dbReference>
<comment type="similarity">
    <text evidence="2">Belongs to the thiamine-monophosphate kinase family.</text>
</comment>
<dbReference type="GO" id="GO:0000287">
    <property type="term" value="F:magnesium ion binding"/>
    <property type="evidence" value="ECO:0007669"/>
    <property type="project" value="UniProtKB-UniRule"/>
</dbReference>
<comment type="miscellaneous">
    <text evidence="2">Reaction mechanism of ThiL seems to utilize a direct, inline transfer of the gamma-phosphate of ATP to TMP rather than a phosphorylated enzyme intermediate.</text>
</comment>
<accession>A0A0R2T0D2</accession>
<keyword evidence="2" id="KW-0808">Transferase</keyword>
<dbReference type="Proteomes" id="UP000051242">
    <property type="component" value="Unassembled WGS sequence"/>
</dbReference>
<feature type="binding site" evidence="2">
    <location>
        <position position="56"/>
    </location>
    <ligand>
        <name>substrate</name>
    </ligand>
</feature>
<dbReference type="SUPFAM" id="SSF55326">
    <property type="entry name" value="PurM N-terminal domain-like"/>
    <property type="match status" value="1"/>
</dbReference>
<feature type="binding site" evidence="2">
    <location>
        <position position="124"/>
    </location>
    <ligand>
        <name>Mg(2+)</name>
        <dbReference type="ChEBI" id="CHEBI:18420"/>
        <label>1</label>
    </ligand>
</feature>
<gene>
    <name evidence="2" type="primary">thiL</name>
    <name evidence="5" type="ORF">ABR85_09705</name>
</gene>
<evidence type="ECO:0000256" key="1">
    <source>
        <dbReference type="ARBA" id="ARBA00022977"/>
    </source>
</evidence>
<feature type="binding site" evidence="2">
    <location>
        <position position="226"/>
    </location>
    <ligand>
        <name>Mg(2+)</name>
        <dbReference type="ChEBI" id="CHEBI:18420"/>
        <label>5</label>
    </ligand>
</feature>
<dbReference type="Gene3D" id="3.30.1330.10">
    <property type="entry name" value="PurM-like, N-terminal domain"/>
    <property type="match status" value="1"/>
</dbReference>
<evidence type="ECO:0000259" key="3">
    <source>
        <dbReference type="Pfam" id="PF00586"/>
    </source>
</evidence>
<dbReference type="PIRSF" id="PIRSF005303">
    <property type="entry name" value="Thiam_monoph_kin"/>
    <property type="match status" value="1"/>
</dbReference>
<feature type="binding site" evidence="2">
    <location>
        <begin position="123"/>
        <end position="124"/>
    </location>
    <ligand>
        <name>ATP</name>
        <dbReference type="ChEBI" id="CHEBI:30616"/>
    </ligand>
</feature>
<dbReference type="EMBL" id="LICD01000283">
    <property type="protein sequence ID" value="KRO78802.1"/>
    <property type="molecule type" value="Genomic_DNA"/>
</dbReference>
<comment type="caution">
    <text evidence="5">The sequence shown here is derived from an EMBL/GenBank/DDBJ whole genome shotgun (WGS) entry which is preliminary data.</text>
</comment>